<dbReference type="AlphaFoldDB" id="X1HY90"/>
<dbReference type="InterPro" id="IPR001789">
    <property type="entry name" value="Sig_transdc_resp-reg_receiver"/>
</dbReference>
<organism evidence="2">
    <name type="scientific">marine sediment metagenome</name>
    <dbReference type="NCBI Taxonomy" id="412755"/>
    <lineage>
        <taxon>unclassified sequences</taxon>
        <taxon>metagenomes</taxon>
        <taxon>ecological metagenomes</taxon>
    </lineage>
</organism>
<dbReference type="SUPFAM" id="SSF52172">
    <property type="entry name" value="CheY-like"/>
    <property type="match status" value="1"/>
</dbReference>
<dbReference type="InterPro" id="IPR011006">
    <property type="entry name" value="CheY-like_superfamily"/>
</dbReference>
<name>X1HY90_9ZZZZ</name>
<accession>X1HY90</accession>
<protein>
    <recommendedName>
        <fullName evidence="1">Response regulatory domain-containing protein</fullName>
    </recommendedName>
</protein>
<dbReference type="GO" id="GO:0000160">
    <property type="term" value="P:phosphorelay signal transduction system"/>
    <property type="evidence" value="ECO:0007669"/>
    <property type="project" value="InterPro"/>
</dbReference>
<feature type="non-terminal residue" evidence="2">
    <location>
        <position position="1"/>
    </location>
</feature>
<sequence length="56" mass="6448">KDSGGEAWMRAVEAGADFYLKKPFSYRELVARVKAILRRYRRTAGGNGCENRNKHF</sequence>
<comment type="caution">
    <text evidence="2">The sequence shown here is derived from an EMBL/GenBank/DDBJ whole genome shotgun (WGS) entry which is preliminary data.</text>
</comment>
<evidence type="ECO:0000313" key="2">
    <source>
        <dbReference type="EMBL" id="GAH75121.1"/>
    </source>
</evidence>
<proteinExistence type="predicted"/>
<dbReference type="Gene3D" id="6.10.250.690">
    <property type="match status" value="1"/>
</dbReference>
<reference evidence="2" key="1">
    <citation type="journal article" date="2014" name="Front. Microbiol.">
        <title>High frequency of phylogenetically diverse reductive dehalogenase-homologous genes in deep subseafloor sedimentary metagenomes.</title>
        <authorList>
            <person name="Kawai M."/>
            <person name="Futagami T."/>
            <person name="Toyoda A."/>
            <person name="Takaki Y."/>
            <person name="Nishi S."/>
            <person name="Hori S."/>
            <person name="Arai W."/>
            <person name="Tsubouchi T."/>
            <person name="Morono Y."/>
            <person name="Uchiyama I."/>
            <person name="Ito T."/>
            <person name="Fujiyama A."/>
            <person name="Inagaki F."/>
            <person name="Takami H."/>
        </authorList>
    </citation>
    <scope>NUCLEOTIDE SEQUENCE</scope>
    <source>
        <strain evidence="2">Expedition CK06-06</strain>
    </source>
</reference>
<dbReference type="PROSITE" id="PS50110">
    <property type="entry name" value="RESPONSE_REGULATORY"/>
    <property type="match status" value="1"/>
</dbReference>
<dbReference type="EMBL" id="BARU01026221">
    <property type="protein sequence ID" value="GAH75121.1"/>
    <property type="molecule type" value="Genomic_DNA"/>
</dbReference>
<gene>
    <name evidence="2" type="ORF">S03H2_42154</name>
</gene>
<feature type="domain" description="Response regulatory" evidence="1">
    <location>
        <begin position="1"/>
        <end position="37"/>
    </location>
</feature>
<evidence type="ECO:0000259" key="1">
    <source>
        <dbReference type="PROSITE" id="PS50110"/>
    </source>
</evidence>